<reference evidence="2 3" key="1">
    <citation type="submission" date="2019-06" db="EMBL/GenBank/DDBJ databases">
        <title>A chromosomal-level reference genome of Carpinus fangiana (Coryloideae, Betulaceae).</title>
        <authorList>
            <person name="Yang X."/>
            <person name="Wang Z."/>
            <person name="Zhang L."/>
            <person name="Hao G."/>
            <person name="Liu J."/>
            <person name="Yang Y."/>
        </authorList>
    </citation>
    <scope>NUCLEOTIDE SEQUENCE [LARGE SCALE GENOMIC DNA]</scope>
    <source>
        <strain evidence="2">Cfa_2016G</strain>
        <tissue evidence="2">Leaf</tissue>
    </source>
</reference>
<evidence type="ECO:0000313" key="3">
    <source>
        <dbReference type="Proteomes" id="UP000327013"/>
    </source>
</evidence>
<proteinExistence type="predicted"/>
<sequence>MAVAELIGVDGGRSKKREESEEDEKSAGNGRYKRKNSLEPVVIVVAPPLDSHSLRCSLLLVIVAVELHAQHRAFFALRNQF</sequence>
<name>A0A660KPI8_9ROSI</name>
<evidence type="ECO:0000256" key="1">
    <source>
        <dbReference type="SAM" id="MobiDB-lite"/>
    </source>
</evidence>
<accession>A0A660KPI8</accession>
<feature type="region of interest" description="Disordered" evidence="1">
    <location>
        <begin position="1"/>
        <end position="32"/>
    </location>
</feature>
<dbReference type="EMBL" id="CM017324">
    <property type="protein sequence ID" value="KAE8038353.1"/>
    <property type="molecule type" value="Genomic_DNA"/>
</dbReference>
<protein>
    <submittedName>
        <fullName evidence="2">Uncharacterized protein</fullName>
    </submittedName>
</protein>
<gene>
    <name evidence="2" type="ORF">FH972_010875</name>
</gene>
<dbReference type="AlphaFoldDB" id="A0A660KPI8"/>
<keyword evidence="3" id="KW-1185">Reference proteome</keyword>
<organism evidence="2 3">
    <name type="scientific">Carpinus fangiana</name>
    <dbReference type="NCBI Taxonomy" id="176857"/>
    <lineage>
        <taxon>Eukaryota</taxon>
        <taxon>Viridiplantae</taxon>
        <taxon>Streptophyta</taxon>
        <taxon>Embryophyta</taxon>
        <taxon>Tracheophyta</taxon>
        <taxon>Spermatophyta</taxon>
        <taxon>Magnoliopsida</taxon>
        <taxon>eudicotyledons</taxon>
        <taxon>Gunneridae</taxon>
        <taxon>Pentapetalae</taxon>
        <taxon>rosids</taxon>
        <taxon>fabids</taxon>
        <taxon>Fagales</taxon>
        <taxon>Betulaceae</taxon>
        <taxon>Carpinus</taxon>
    </lineage>
</organism>
<dbReference type="Proteomes" id="UP000327013">
    <property type="component" value="Chromosome 4"/>
</dbReference>
<evidence type="ECO:0000313" key="2">
    <source>
        <dbReference type="EMBL" id="KAE8038353.1"/>
    </source>
</evidence>